<dbReference type="KEGG" id="daer:H9K75_02535"/>
<feature type="coiled-coil region" evidence="1">
    <location>
        <begin position="163"/>
        <end position="204"/>
    </location>
</feature>
<proteinExistence type="predicted"/>
<name>A0A7H0GL87_9BURK</name>
<keyword evidence="1" id="KW-0175">Coiled coil</keyword>
<sequence>MKINFETPPVSATESEGLAVRYAQAKRSPPRWRWRLVLLLLAIMPVYLLVRFLVGAFWQEAPGLVMMQSSLIRAGVIGHVTYLAPEGKELQRGEVLARVERSVPVTLPSGLQSTGTTPVTSDPREPALQEALGLAGRQRDQLQQRVNLMQKLRSQDAATVQEVQSAQLEVLQAQTQMARIRGELAQLQNERQRATLGVQQLAARNNPPTANMERKEEVVYMPYTGTVARHQVAEGEWIDTNTDLVSLLSTQAPVVHAYLSPKELDRASPGQQATLVFQDGGRVAAQVLGVTAEAERQPAESVSPLVPRNLSVVVRLEPLESLPERYRVFRLPLEVRFEGPKTWPWLNNLVAKVG</sequence>
<evidence type="ECO:0000256" key="2">
    <source>
        <dbReference type="SAM" id="Phobius"/>
    </source>
</evidence>
<evidence type="ECO:0000313" key="4">
    <source>
        <dbReference type="Proteomes" id="UP000516028"/>
    </source>
</evidence>
<evidence type="ECO:0000256" key="1">
    <source>
        <dbReference type="SAM" id="Coils"/>
    </source>
</evidence>
<keyword evidence="2" id="KW-0812">Transmembrane</keyword>
<dbReference type="PANTHER" id="PTHR30386">
    <property type="entry name" value="MEMBRANE FUSION SUBUNIT OF EMRAB-TOLC MULTIDRUG EFFLUX PUMP"/>
    <property type="match status" value="1"/>
</dbReference>
<dbReference type="InterPro" id="IPR050739">
    <property type="entry name" value="MFP"/>
</dbReference>
<protein>
    <submittedName>
        <fullName evidence="3">HlyD family efflux transporter periplasmic adaptor subunit</fullName>
    </submittedName>
</protein>
<gene>
    <name evidence="3" type="ORF">H9K75_02535</name>
</gene>
<keyword evidence="2" id="KW-1133">Transmembrane helix</keyword>
<reference evidence="3 4" key="1">
    <citation type="submission" date="2020-08" db="EMBL/GenBank/DDBJ databases">
        <title>Genome sequence of Diaphorobacter aerolatus KACC 16536T.</title>
        <authorList>
            <person name="Hyun D.-W."/>
            <person name="Bae J.-W."/>
        </authorList>
    </citation>
    <scope>NUCLEOTIDE SEQUENCE [LARGE SCALE GENOMIC DNA]</scope>
    <source>
        <strain evidence="3 4">KACC 16536</strain>
    </source>
</reference>
<dbReference type="Proteomes" id="UP000516028">
    <property type="component" value="Chromosome"/>
</dbReference>
<evidence type="ECO:0000313" key="3">
    <source>
        <dbReference type="EMBL" id="QNP49053.1"/>
    </source>
</evidence>
<dbReference type="RefSeq" id="WP_187724645.1">
    <property type="nucleotide sequence ID" value="NZ_CP060783.1"/>
</dbReference>
<dbReference type="EMBL" id="CP060783">
    <property type="protein sequence ID" value="QNP49053.1"/>
    <property type="molecule type" value="Genomic_DNA"/>
</dbReference>
<dbReference type="AlphaFoldDB" id="A0A7H0GL87"/>
<accession>A0A7H0GL87</accession>
<feature type="transmembrane region" description="Helical" evidence="2">
    <location>
        <begin position="36"/>
        <end position="58"/>
    </location>
</feature>
<keyword evidence="4" id="KW-1185">Reference proteome</keyword>
<keyword evidence="2" id="KW-0472">Membrane</keyword>
<organism evidence="3 4">
    <name type="scientific">Diaphorobacter aerolatus</name>
    <dbReference type="NCBI Taxonomy" id="1288495"/>
    <lineage>
        <taxon>Bacteria</taxon>
        <taxon>Pseudomonadati</taxon>
        <taxon>Pseudomonadota</taxon>
        <taxon>Betaproteobacteria</taxon>
        <taxon>Burkholderiales</taxon>
        <taxon>Comamonadaceae</taxon>
        <taxon>Diaphorobacter</taxon>
    </lineage>
</organism>